<dbReference type="PROSITE" id="PS50404">
    <property type="entry name" value="GST_NTER"/>
    <property type="match status" value="1"/>
</dbReference>
<evidence type="ECO:0000313" key="3">
    <source>
        <dbReference type="Proteomes" id="UP000694865"/>
    </source>
</evidence>
<accession>A0ABM0GR55</accession>
<dbReference type="CDD" id="cd03198">
    <property type="entry name" value="GST_C_CLIC"/>
    <property type="match status" value="1"/>
</dbReference>
<feature type="domain" description="GST N-terminal" evidence="1">
    <location>
        <begin position="7"/>
        <end position="85"/>
    </location>
</feature>
<proteinExistence type="predicted"/>
<dbReference type="InterPro" id="IPR036249">
    <property type="entry name" value="Thioredoxin-like_sf"/>
</dbReference>
<dbReference type="Gene3D" id="1.20.1050.10">
    <property type="match status" value="1"/>
</dbReference>
<dbReference type="Gene3D" id="3.40.30.10">
    <property type="entry name" value="Glutaredoxin"/>
    <property type="match status" value="1"/>
</dbReference>
<feature type="domain" description="GST C-terminal" evidence="2">
    <location>
        <begin position="83"/>
        <end position="212"/>
    </location>
</feature>
<dbReference type="CDD" id="cd00570">
    <property type="entry name" value="GST_N_family"/>
    <property type="match status" value="1"/>
</dbReference>
<dbReference type="GeneID" id="100368280"/>
<dbReference type="InterPro" id="IPR040079">
    <property type="entry name" value="Glutathione_S-Trfase"/>
</dbReference>
<dbReference type="InterPro" id="IPR004045">
    <property type="entry name" value="Glutathione_S-Trfase_N"/>
</dbReference>
<protein>
    <submittedName>
        <fullName evidence="4">Glutathione S-transferase DHAR3, chloroplastic-like</fullName>
    </submittedName>
</protein>
<dbReference type="SFLD" id="SFLDG00358">
    <property type="entry name" value="Main_(cytGST)"/>
    <property type="match status" value="1"/>
</dbReference>
<dbReference type="PANTHER" id="PTHR43920:SF5">
    <property type="entry name" value="CHLORIDE INTRACELLULAR CHANNEL CLIC"/>
    <property type="match status" value="1"/>
</dbReference>
<evidence type="ECO:0000313" key="4">
    <source>
        <dbReference type="RefSeq" id="XP_002735498.1"/>
    </source>
</evidence>
<name>A0ABM0GR55_SACKO</name>
<dbReference type="SUPFAM" id="SSF47616">
    <property type="entry name" value="GST C-terminal domain-like"/>
    <property type="match status" value="1"/>
</dbReference>
<dbReference type="PROSITE" id="PS51354">
    <property type="entry name" value="GLUTAREDOXIN_2"/>
    <property type="match status" value="1"/>
</dbReference>
<dbReference type="RefSeq" id="XP_002735498.1">
    <property type="nucleotide sequence ID" value="XM_002735452.1"/>
</dbReference>
<evidence type="ECO:0000259" key="2">
    <source>
        <dbReference type="PROSITE" id="PS50405"/>
    </source>
</evidence>
<dbReference type="PROSITE" id="PS50405">
    <property type="entry name" value="GST_CTER"/>
    <property type="match status" value="1"/>
</dbReference>
<dbReference type="InterPro" id="IPR036282">
    <property type="entry name" value="Glutathione-S-Trfase_C_sf"/>
</dbReference>
<dbReference type="Pfam" id="PF13417">
    <property type="entry name" value="GST_N_3"/>
    <property type="match status" value="1"/>
</dbReference>
<dbReference type="InterPro" id="IPR010987">
    <property type="entry name" value="Glutathione-S-Trfase_C-like"/>
</dbReference>
<dbReference type="PANTHER" id="PTHR43920">
    <property type="entry name" value="CHLORIDE INTRACELLULAR CHANNEL, ISOFORM A"/>
    <property type="match status" value="1"/>
</dbReference>
<dbReference type="SFLD" id="SFLDS00019">
    <property type="entry name" value="Glutathione_Transferase_(cytos"/>
    <property type="match status" value="1"/>
</dbReference>
<evidence type="ECO:0000259" key="1">
    <source>
        <dbReference type="PROSITE" id="PS50404"/>
    </source>
</evidence>
<organism evidence="3 4">
    <name type="scientific">Saccoglossus kowalevskii</name>
    <name type="common">Acorn worm</name>
    <dbReference type="NCBI Taxonomy" id="10224"/>
    <lineage>
        <taxon>Eukaryota</taxon>
        <taxon>Metazoa</taxon>
        <taxon>Hemichordata</taxon>
        <taxon>Enteropneusta</taxon>
        <taxon>Harrimaniidae</taxon>
        <taxon>Saccoglossus</taxon>
    </lineage>
</organism>
<gene>
    <name evidence="4" type="primary">LOC100368280</name>
</gene>
<keyword evidence="3" id="KW-1185">Reference proteome</keyword>
<dbReference type="SUPFAM" id="SSF52833">
    <property type="entry name" value="Thioredoxin-like"/>
    <property type="match status" value="1"/>
</dbReference>
<dbReference type="Proteomes" id="UP000694865">
    <property type="component" value="Unplaced"/>
</dbReference>
<sequence>MELYVKAGRDGNTLGDCPFCHRIQMVLQLKGLDYQLVPINMQIKPREFLDMNPSGKVPVLYHNGVLMDDSAVIADYLERTFPEPSLAASTKVAENAGSNIFQRFTAYLKNKDPKKQDQMRDLLRDELQKLNSVLANSSGDYLDGDILKLPDCNILPKLYHVKIAARHYKKFEMPDEFPSLKKYFDLGFENEAFLKTKCEDEEIIFGWSKHIR</sequence>
<reference evidence="4" key="1">
    <citation type="submission" date="2025-08" db="UniProtKB">
        <authorList>
            <consortium name="RefSeq"/>
        </authorList>
    </citation>
    <scope>IDENTIFICATION</scope>
    <source>
        <tissue evidence="4">Testes</tissue>
    </source>
</reference>